<keyword evidence="1" id="KW-0862">Zinc</keyword>
<accession>E2C636</accession>
<evidence type="ECO:0000313" key="3">
    <source>
        <dbReference type="EMBL" id="EFN76595.1"/>
    </source>
</evidence>
<evidence type="ECO:0000256" key="1">
    <source>
        <dbReference type="PROSITE-ProRule" id="PRU00047"/>
    </source>
</evidence>
<dbReference type="GO" id="GO:0003676">
    <property type="term" value="F:nucleic acid binding"/>
    <property type="evidence" value="ECO:0007669"/>
    <property type="project" value="InterPro"/>
</dbReference>
<organism evidence="4">
    <name type="scientific">Harpegnathos saltator</name>
    <name type="common">Jerdon's jumping ant</name>
    <dbReference type="NCBI Taxonomy" id="610380"/>
    <lineage>
        <taxon>Eukaryota</taxon>
        <taxon>Metazoa</taxon>
        <taxon>Ecdysozoa</taxon>
        <taxon>Arthropoda</taxon>
        <taxon>Hexapoda</taxon>
        <taxon>Insecta</taxon>
        <taxon>Pterygota</taxon>
        <taxon>Neoptera</taxon>
        <taxon>Endopterygota</taxon>
        <taxon>Hymenoptera</taxon>
        <taxon>Apocrita</taxon>
        <taxon>Aculeata</taxon>
        <taxon>Formicoidea</taxon>
        <taxon>Formicidae</taxon>
        <taxon>Ponerinae</taxon>
        <taxon>Ponerini</taxon>
        <taxon>Harpegnathos</taxon>
    </lineage>
</organism>
<evidence type="ECO:0000313" key="4">
    <source>
        <dbReference type="Proteomes" id="UP000008237"/>
    </source>
</evidence>
<dbReference type="SMART" id="SM00343">
    <property type="entry name" value="ZnF_C2HC"/>
    <property type="match status" value="2"/>
</dbReference>
<keyword evidence="4" id="KW-1185">Reference proteome</keyword>
<reference evidence="3 4" key="1">
    <citation type="journal article" date="2010" name="Science">
        <title>Genomic comparison of the ants Camponotus floridanus and Harpegnathos saltator.</title>
        <authorList>
            <person name="Bonasio R."/>
            <person name="Zhang G."/>
            <person name="Ye C."/>
            <person name="Mutti N.S."/>
            <person name="Fang X."/>
            <person name="Qin N."/>
            <person name="Donahue G."/>
            <person name="Yang P."/>
            <person name="Li Q."/>
            <person name="Li C."/>
            <person name="Zhang P."/>
            <person name="Huang Z."/>
            <person name="Berger S.L."/>
            <person name="Reinberg D."/>
            <person name="Wang J."/>
            <person name="Liebig J."/>
        </authorList>
    </citation>
    <scope>NUCLEOTIDE SEQUENCE [LARGE SCALE GENOMIC DNA]</scope>
    <source>
        <strain evidence="3 4">R22 G/1</strain>
    </source>
</reference>
<dbReference type="SUPFAM" id="SSF57756">
    <property type="entry name" value="Retrovirus zinc finger-like domains"/>
    <property type="match status" value="1"/>
</dbReference>
<feature type="non-terminal residue" evidence="3">
    <location>
        <position position="135"/>
    </location>
</feature>
<dbReference type="InterPro" id="IPR036875">
    <property type="entry name" value="Znf_CCHC_sf"/>
</dbReference>
<keyword evidence="1" id="KW-0479">Metal-binding</keyword>
<dbReference type="GO" id="GO:0008270">
    <property type="term" value="F:zinc ion binding"/>
    <property type="evidence" value="ECO:0007669"/>
    <property type="project" value="UniProtKB-KW"/>
</dbReference>
<dbReference type="Pfam" id="PF00098">
    <property type="entry name" value="zf-CCHC"/>
    <property type="match status" value="1"/>
</dbReference>
<protein>
    <submittedName>
        <fullName evidence="3">Gag-Pol polyprotein</fullName>
    </submittedName>
</protein>
<keyword evidence="1" id="KW-0863">Zinc-finger</keyword>
<dbReference type="Gene3D" id="4.10.60.10">
    <property type="entry name" value="Zinc finger, CCHC-type"/>
    <property type="match status" value="1"/>
</dbReference>
<evidence type="ECO:0000259" key="2">
    <source>
        <dbReference type="PROSITE" id="PS50158"/>
    </source>
</evidence>
<gene>
    <name evidence="3" type="ORF">EAI_08951</name>
</gene>
<feature type="domain" description="CCHC-type" evidence="2">
    <location>
        <begin position="105"/>
        <end position="118"/>
    </location>
</feature>
<dbReference type="AlphaFoldDB" id="E2C636"/>
<sequence>IRLRGLEISTSEEEAAEQIAQVGGCGVAEVQTGLMRTMPSGSRSLWMRCPLAAARKVAERGTLSIGWTQVKVEWLDVRPLQCYKCLERGHVQQTCDSKADRRQNCYRCGETGHLARNCTASARCVICAEAGKPAG</sequence>
<dbReference type="InterPro" id="IPR001878">
    <property type="entry name" value="Znf_CCHC"/>
</dbReference>
<dbReference type="Proteomes" id="UP000008237">
    <property type="component" value="Unassembled WGS sequence"/>
</dbReference>
<feature type="non-terminal residue" evidence="3">
    <location>
        <position position="1"/>
    </location>
</feature>
<dbReference type="OMA" id="FCTAKED"/>
<dbReference type="PROSITE" id="PS50158">
    <property type="entry name" value="ZF_CCHC"/>
    <property type="match status" value="2"/>
</dbReference>
<dbReference type="InParanoid" id="E2C636"/>
<dbReference type="OrthoDB" id="7555146at2759"/>
<name>E2C636_HARSA</name>
<proteinExistence type="predicted"/>
<dbReference type="EMBL" id="GL452913">
    <property type="protein sequence ID" value="EFN76595.1"/>
    <property type="molecule type" value="Genomic_DNA"/>
</dbReference>
<feature type="domain" description="CCHC-type" evidence="2">
    <location>
        <begin position="82"/>
        <end position="95"/>
    </location>
</feature>